<accession>A0A919U4T0</accession>
<evidence type="ECO:0000313" key="2">
    <source>
        <dbReference type="Proteomes" id="UP000632740"/>
    </source>
</evidence>
<reference evidence="1" key="1">
    <citation type="submission" date="2021-01" db="EMBL/GenBank/DDBJ databases">
        <title>Whole genome shotgun sequence of Cellulomonas chitinilytica NBRC 110799.</title>
        <authorList>
            <person name="Komaki H."/>
            <person name="Tamura T."/>
        </authorList>
    </citation>
    <scope>NUCLEOTIDE SEQUENCE</scope>
    <source>
        <strain evidence="1">NBRC 110799</strain>
    </source>
</reference>
<proteinExistence type="predicted"/>
<dbReference type="AlphaFoldDB" id="A0A919U4T0"/>
<evidence type="ECO:0000313" key="1">
    <source>
        <dbReference type="EMBL" id="GIG23752.1"/>
    </source>
</evidence>
<keyword evidence="2" id="KW-1185">Reference proteome</keyword>
<gene>
    <name evidence="1" type="ORF">Cch01nite_44760</name>
</gene>
<name>A0A919U4T0_9CELL</name>
<dbReference type="EMBL" id="BONK01000034">
    <property type="protein sequence ID" value="GIG23752.1"/>
    <property type="molecule type" value="Genomic_DNA"/>
</dbReference>
<dbReference type="Proteomes" id="UP000632740">
    <property type="component" value="Unassembled WGS sequence"/>
</dbReference>
<organism evidence="1 2">
    <name type="scientific">Cellulomonas chitinilytica</name>
    <dbReference type="NCBI Taxonomy" id="398759"/>
    <lineage>
        <taxon>Bacteria</taxon>
        <taxon>Bacillati</taxon>
        <taxon>Actinomycetota</taxon>
        <taxon>Actinomycetes</taxon>
        <taxon>Micrococcales</taxon>
        <taxon>Cellulomonadaceae</taxon>
        <taxon>Cellulomonas</taxon>
    </lineage>
</organism>
<sequence>MPVALAGQHVTALDLGSVEHGTDVLALQRARRIRVAPPGEAVERVLDGPDLPGDLQDLGQAVLQRRVQGHRARPPREQLGVVRGELGAVRFLTDLGAILANPGSVQRMV</sequence>
<protein>
    <submittedName>
        <fullName evidence="1">Uncharacterized protein</fullName>
    </submittedName>
</protein>
<comment type="caution">
    <text evidence="1">The sequence shown here is derived from an EMBL/GenBank/DDBJ whole genome shotgun (WGS) entry which is preliminary data.</text>
</comment>